<protein>
    <submittedName>
        <fullName evidence="1">Uncharacterized protein</fullName>
    </submittedName>
</protein>
<accession>A0ABN8Z1A3</accession>
<proteinExistence type="predicted"/>
<sequence length="106" mass="11944">MNVQHKLCEAMKEKEGPKCGTEKTLQYAGKALVCSECQVQGRTSDGLRAQEVGSLLTQQMSRAGFAAELPVFFALKKGCQHFNFTNLPVTHIYNWYTSNFRTMHIL</sequence>
<reference evidence="1" key="1">
    <citation type="submission" date="2023-04" db="EMBL/GenBank/DDBJ databases">
        <authorList>
            <consortium name="ELIXIR-Norway"/>
        </authorList>
    </citation>
    <scope>NUCLEOTIDE SEQUENCE [LARGE SCALE GENOMIC DNA]</scope>
</reference>
<dbReference type="Proteomes" id="UP001176941">
    <property type="component" value="Chromosome 26"/>
</dbReference>
<name>A0ABN8Z1A3_RANTA</name>
<gene>
    <name evidence="1" type="ORF">MRATA1EN1_LOCUS15663</name>
</gene>
<evidence type="ECO:0000313" key="2">
    <source>
        <dbReference type="Proteomes" id="UP001176941"/>
    </source>
</evidence>
<dbReference type="EMBL" id="OX459962">
    <property type="protein sequence ID" value="CAI9166701.1"/>
    <property type="molecule type" value="Genomic_DNA"/>
</dbReference>
<keyword evidence="2" id="KW-1185">Reference proteome</keyword>
<evidence type="ECO:0000313" key="1">
    <source>
        <dbReference type="EMBL" id="CAI9166701.1"/>
    </source>
</evidence>
<organism evidence="1 2">
    <name type="scientific">Rangifer tarandus platyrhynchus</name>
    <name type="common">Svalbard reindeer</name>
    <dbReference type="NCBI Taxonomy" id="3082113"/>
    <lineage>
        <taxon>Eukaryota</taxon>
        <taxon>Metazoa</taxon>
        <taxon>Chordata</taxon>
        <taxon>Craniata</taxon>
        <taxon>Vertebrata</taxon>
        <taxon>Euteleostomi</taxon>
        <taxon>Mammalia</taxon>
        <taxon>Eutheria</taxon>
        <taxon>Laurasiatheria</taxon>
        <taxon>Artiodactyla</taxon>
        <taxon>Ruminantia</taxon>
        <taxon>Pecora</taxon>
        <taxon>Cervidae</taxon>
        <taxon>Odocoileinae</taxon>
        <taxon>Rangifer</taxon>
    </lineage>
</organism>